<feature type="compositionally biased region" description="Polar residues" evidence="1">
    <location>
        <begin position="26"/>
        <end position="41"/>
    </location>
</feature>
<evidence type="ECO:0000256" key="2">
    <source>
        <dbReference type="SAM" id="SignalP"/>
    </source>
</evidence>
<reference evidence="4 6" key="2">
    <citation type="submission" date="2017-06" db="EMBL/GenBank/DDBJ databases">
        <authorList>
            <consortium name="Pathogen Informatics"/>
        </authorList>
    </citation>
    <scope>NUCLEOTIDE SEQUENCE [LARGE SCALE GENOMIC DNA]</scope>
    <source>
        <strain evidence="4 6">NCTC12230</strain>
    </source>
</reference>
<feature type="chain" id="PRO_5044282461" evidence="2">
    <location>
        <begin position="25"/>
        <end position="342"/>
    </location>
</feature>
<organism evidence="4 6">
    <name type="scientific">Neisseria zoodegmatis</name>
    <dbReference type="NCBI Taxonomy" id="326523"/>
    <lineage>
        <taxon>Bacteria</taxon>
        <taxon>Pseudomonadati</taxon>
        <taxon>Pseudomonadota</taxon>
        <taxon>Betaproteobacteria</taxon>
        <taxon>Neisseriales</taxon>
        <taxon>Neisseriaceae</taxon>
        <taxon>Neisseria</taxon>
    </lineage>
</organism>
<dbReference type="EMBL" id="LT906434">
    <property type="protein sequence ID" value="SNU78636.1"/>
    <property type="molecule type" value="Genomic_DNA"/>
</dbReference>
<keyword evidence="2" id="KW-0732">Signal</keyword>
<dbReference type="AlphaFoldDB" id="A0AB38DNE5"/>
<evidence type="ECO:0000313" key="5">
    <source>
        <dbReference type="Proteomes" id="UP000193466"/>
    </source>
</evidence>
<reference evidence="3 5" key="1">
    <citation type="submission" date="2017-01" db="EMBL/GenBank/DDBJ databases">
        <authorList>
            <person name="Wolfgang W.J."/>
            <person name="Cole J."/>
            <person name="Wroblewski D."/>
            <person name="Mcginnis J."/>
            <person name="Musser K.A."/>
        </authorList>
    </citation>
    <scope>NUCLEOTIDE SEQUENCE [LARGE SCALE GENOMIC DNA]</scope>
    <source>
        <strain evidence="3 5">DSM 21643</strain>
    </source>
</reference>
<sequence length="342" mass="37814">MFKPSILSRMLAVSIACAMLPACADNSGSNSKTEQKQNSQAEKSDKADSRYHLQNIYEPSGAIQLSDGRVLVVEDEAKRAFNLLSFEQDGNVKEDEAADAELMGSFKHPHSDLEALAQDPQGWIYTVSSHSETKQNERLTDREHFLRFKINGNKAEQISYAPNLKDALGNAQSLLQSIKKQTGRTLDFHTMNVEGMHYDQATKRLLLGFRDPLSMIVPIENPDDVFGKGAAPRFGEPVVLKLQGGGIRSLTYDPVLKAYLLANEVTGENGKGQSQLWTWDGKAQSAPVALNLPENVKLKNIEAVESVTVNGKPRLLLMGDEGSVKKQRPARYLLIDYADLNK</sequence>
<dbReference type="KEGG" id="nzo:SAMEA4504057_0107"/>
<evidence type="ECO:0000313" key="4">
    <source>
        <dbReference type="EMBL" id="SNU78636.1"/>
    </source>
</evidence>
<feature type="signal peptide" evidence="2">
    <location>
        <begin position="1"/>
        <end position="24"/>
    </location>
</feature>
<dbReference type="RefSeq" id="WP_085364180.1">
    <property type="nucleotide sequence ID" value="NZ_LT906434.1"/>
</dbReference>
<gene>
    <name evidence="3" type="ORF">BWD10_09890</name>
    <name evidence="4" type="ORF">SAMEA4504057_00107</name>
</gene>
<feature type="region of interest" description="Disordered" evidence="1">
    <location>
        <begin position="25"/>
        <end position="49"/>
    </location>
</feature>
<protein>
    <submittedName>
        <fullName evidence="4">Protein of uncharacterized function (DUF3616)</fullName>
    </submittedName>
</protein>
<accession>A0AB38DNE5</accession>
<proteinExistence type="predicted"/>
<evidence type="ECO:0000313" key="6">
    <source>
        <dbReference type="Proteomes" id="UP000215033"/>
    </source>
</evidence>
<evidence type="ECO:0000313" key="3">
    <source>
        <dbReference type="EMBL" id="OSI09400.1"/>
    </source>
</evidence>
<dbReference type="Proteomes" id="UP000193466">
    <property type="component" value="Unassembled WGS sequence"/>
</dbReference>
<name>A0AB38DNE5_9NEIS</name>
<dbReference type="EMBL" id="MTBM01000014">
    <property type="protein sequence ID" value="OSI09400.1"/>
    <property type="molecule type" value="Genomic_DNA"/>
</dbReference>
<dbReference type="Proteomes" id="UP000215033">
    <property type="component" value="Chromosome 1"/>
</dbReference>
<evidence type="ECO:0000256" key="1">
    <source>
        <dbReference type="SAM" id="MobiDB-lite"/>
    </source>
</evidence>
<keyword evidence="5" id="KW-1185">Reference proteome</keyword>